<evidence type="ECO:0000256" key="6">
    <source>
        <dbReference type="ARBA" id="ARBA00023098"/>
    </source>
</evidence>
<dbReference type="Proteomes" id="UP000430634">
    <property type="component" value="Unassembled WGS sequence"/>
</dbReference>
<dbReference type="Pfam" id="PF02737">
    <property type="entry name" value="3HCDH_N"/>
    <property type="match status" value="1"/>
</dbReference>
<keyword evidence="4" id="KW-0560">Oxidoreductase</keyword>
<keyword evidence="3" id="KW-0442">Lipid degradation</keyword>
<evidence type="ECO:0000256" key="4">
    <source>
        <dbReference type="ARBA" id="ARBA00023002"/>
    </source>
</evidence>
<dbReference type="InterPro" id="IPR029045">
    <property type="entry name" value="ClpP/crotonase-like_dom_sf"/>
</dbReference>
<dbReference type="CDD" id="cd06558">
    <property type="entry name" value="crotonase-like"/>
    <property type="match status" value="1"/>
</dbReference>
<dbReference type="OrthoDB" id="5287258at2"/>
<name>A0A6I3SRI9_9BURK</name>
<organism evidence="11 12">
    <name type="scientific">Pseudoduganella buxea</name>
    <dbReference type="NCBI Taxonomy" id="1949069"/>
    <lineage>
        <taxon>Bacteria</taxon>
        <taxon>Pseudomonadati</taxon>
        <taxon>Pseudomonadota</taxon>
        <taxon>Betaproteobacteria</taxon>
        <taxon>Burkholderiales</taxon>
        <taxon>Oxalobacteraceae</taxon>
        <taxon>Telluria group</taxon>
        <taxon>Pseudoduganella</taxon>
    </lineage>
</organism>
<sequence length="795" mass="85707">MTNFTVKKVAVLGAGVMGAQIAAHCVNAKVQVVLFDLPGKEGTPKNGIVLKAIEGLKKLSPAPLGDKEDAALIQVANYEDNLDQLADCDLIIEAIAERLDWKHDLYKKVAPHIGANAIFASNTSGLPIKQLAEGFDADLKARFCGVHFFNPPRYMHLVELIPTEATRPEIIDQLETFLTSVLGKGVVRAKDTPNFIANRVGIFGMLATIHQAEKFGLSVDVVDDLTGAKLGRAKSGTFRTADVVGLDTMGHVIKTMQDNLKDDPFAAVYKTPDVLAKLIEKGALGQKAGGGFYKKVGKEIQRLDFASGEYVAGGAKAADIIARILKEKDPVKKFKALRESTNPQGQFLWAIFRDAFHYIAYHLDSIADNARDVDFAMRWGFGWKVGPFETWQAAGWKQIAEWVKEDIDAGKALTNAPLPAWVFEVDGVHTAEGSYSAKSKGFVPRSTLDVYKRQEFRAPVLGEGAVDATKAGTTVFEDDSIRLWHSGDEVLVASIKTKMHVIGQGVIDGLKRGLSEAEQNFKGLVIWGTDAAEGGAFSAGADLQSALPAFMAGGAKALDPLIKDLQNTFMAMKYSNVPVVAAVAGLALGGGCEMALHASKRVASIESYIGLVEVGVGLIPAGGGLKEAAVRAAKEAKGNDILQFLKTGFTNAATANVSKSALEAKAMGYLKEDDIIVFNPYELLHVAKVTARSMFDAGYRAPLQRPVPVTGRYGWGTIRGQLVNMRDGGFISAHDYKLGDMIAEIVSGGDIDQGSVVSEQWLLDMERKAFLELLNNPKTQERIMGMLQTGKPVRN</sequence>
<dbReference type="GO" id="GO:0006635">
    <property type="term" value="P:fatty acid beta-oxidation"/>
    <property type="evidence" value="ECO:0007669"/>
    <property type="project" value="UniProtKB-UniPathway"/>
</dbReference>
<gene>
    <name evidence="10" type="ORF">GCM10011572_28970</name>
    <name evidence="11" type="ORF">GM672_03040</name>
</gene>
<evidence type="ECO:0000313" key="10">
    <source>
        <dbReference type="EMBL" id="GGC05272.1"/>
    </source>
</evidence>
<evidence type="ECO:0000313" key="12">
    <source>
        <dbReference type="Proteomes" id="UP000430634"/>
    </source>
</evidence>
<dbReference type="EMBL" id="BMKG01000011">
    <property type="protein sequence ID" value="GGC05272.1"/>
    <property type="molecule type" value="Genomic_DNA"/>
</dbReference>
<feature type="domain" description="3-hydroxyacyl-CoA dehydrogenase C-terminal" evidence="8">
    <location>
        <begin position="195"/>
        <end position="294"/>
    </location>
</feature>
<dbReference type="Gene3D" id="3.90.226.10">
    <property type="entry name" value="2-enoyl-CoA Hydratase, Chain A, domain 1"/>
    <property type="match status" value="1"/>
</dbReference>
<keyword evidence="2" id="KW-0276">Fatty acid metabolism</keyword>
<evidence type="ECO:0000313" key="11">
    <source>
        <dbReference type="EMBL" id="MTV51704.1"/>
    </source>
</evidence>
<dbReference type="RefSeq" id="WP_155469040.1">
    <property type="nucleotide sequence ID" value="NZ_BMKG01000011.1"/>
</dbReference>
<comment type="pathway">
    <text evidence="1">Lipid metabolism; fatty acid beta-oxidation.</text>
</comment>
<proteinExistence type="predicted"/>
<comment type="catalytic activity">
    <reaction evidence="7">
        <text>a (3S)-3-hydroxyacyl-CoA + NAD(+) = a 3-oxoacyl-CoA + NADH + H(+)</text>
        <dbReference type="Rhea" id="RHEA:22432"/>
        <dbReference type="ChEBI" id="CHEBI:15378"/>
        <dbReference type="ChEBI" id="CHEBI:57318"/>
        <dbReference type="ChEBI" id="CHEBI:57540"/>
        <dbReference type="ChEBI" id="CHEBI:57945"/>
        <dbReference type="ChEBI" id="CHEBI:90726"/>
        <dbReference type="EC" id="1.1.1.35"/>
    </reaction>
</comment>
<dbReference type="InterPro" id="IPR036291">
    <property type="entry name" value="NAD(P)-bd_dom_sf"/>
</dbReference>
<keyword evidence="13" id="KW-1185">Reference proteome</keyword>
<dbReference type="GO" id="GO:0003857">
    <property type="term" value="F:(3S)-3-hydroxyacyl-CoA dehydrogenase (NAD+) activity"/>
    <property type="evidence" value="ECO:0007669"/>
    <property type="project" value="UniProtKB-EC"/>
</dbReference>
<dbReference type="InterPro" id="IPR006176">
    <property type="entry name" value="3-OHacyl-CoA_DH_NAD-bd"/>
</dbReference>
<dbReference type="Gene3D" id="3.40.50.720">
    <property type="entry name" value="NAD(P)-binding Rossmann-like Domain"/>
    <property type="match status" value="1"/>
</dbReference>
<dbReference type="InterPro" id="IPR008927">
    <property type="entry name" value="6-PGluconate_DH-like_C_sf"/>
</dbReference>
<evidence type="ECO:0000256" key="1">
    <source>
        <dbReference type="ARBA" id="ARBA00005005"/>
    </source>
</evidence>
<evidence type="ECO:0000259" key="8">
    <source>
        <dbReference type="Pfam" id="PF00725"/>
    </source>
</evidence>
<reference evidence="11 12" key="3">
    <citation type="submission" date="2019-11" db="EMBL/GenBank/DDBJ databases">
        <title>Type strains purchased from KCTC, JCM and DSMZ.</title>
        <authorList>
            <person name="Lu H."/>
        </authorList>
    </citation>
    <scope>NUCLEOTIDE SEQUENCE [LARGE SCALE GENOMIC DNA]</scope>
    <source>
        <strain evidence="11 12">KCTC 52429</strain>
    </source>
</reference>
<dbReference type="EMBL" id="WNKZ01000004">
    <property type="protein sequence ID" value="MTV51704.1"/>
    <property type="molecule type" value="Genomic_DNA"/>
</dbReference>
<dbReference type="Pfam" id="PF00725">
    <property type="entry name" value="3HCDH"/>
    <property type="match status" value="1"/>
</dbReference>
<dbReference type="SUPFAM" id="SSF51735">
    <property type="entry name" value="NAD(P)-binding Rossmann-fold domains"/>
    <property type="match status" value="1"/>
</dbReference>
<dbReference type="PANTHER" id="PTHR48075">
    <property type="entry name" value="3-HYDROXYACYL-COA DEHYDROGENASE FAMILY PROTEIN"/>
    <property type="match status" value="1"/>
</dbReference>
<reference evidence="10" key="1">
    <citation type="journal article" date="2014" name="Int. J. Syst. Evol. Microbiol.">
        <title>Complete genome of a new Firmicutes species belonging to the dominant human colonic microbiota ('Ruminococcus bicirculans') reveals two chromosomes and a selective capacity to utilize plant glucans.</title>
        <authorList>
            <consortium name="NISC Comparative Sequencing Program"/>
            <person name="Wegmann U."/>
            <person name="Louis P."/>
            <person name="Goesmann A."/>
            <person name="Henrissat B."/>
            <person name="Duncan S.H."/>
            <person name="Flint H.J."/>
        </authorList>
    </citation>
    <scope>NUCLEOTIDE SEQUENCE</scope>
    <source>
        <strain evidence="10">CGMCC 1.15931</strain>
    </source>
</reference>
<dbReference type="GO" id="GO:0070403">
    <property type="term" value="F:NAD+ binding"/>
    <property type="evidence" value="ECO:0007669"/>
    <property type="project" value="InterPro"/>
</dbReference>
<protein>
    <submittedName>
        <fullName evidence="11">3-hydroxyacyl-CoA dehydrogenase</fullName>
    </submittedName>
</protein>
<dbReference type="UniPathway" id="UPA00659"/>
<dbReference type="InterPro" id="IPR006108">
    <property type="entry name" value="3HC_DH_C"/>
</dbReference>
<dbReference type="SUPFAM" id="SSF48179">
    <property type="entry name" value="6-phosphogluconate dehydrogenase C-terminal domain-like"/>
    <property type="match status" value="2"/>
</dbReference>
<evidence type="ECO:0000259" key="9">
    <source>
        <dbReference type="Pfam" id="PF02737"/>
    </source>
</evidence>
<keyword evidence="6" id="KW-0443">Lipid metabolism</keyword>
<reference evidence="13" key="2">
    <citation type="journal article" date="2019" name="Int. J. Syst. Evol. Microbiol.">
        <title>The Global Catalogue of Microorganisms (GCM) 10K type strain sequencing project: providing services to taxonomists for standard genome sequencing and annotation.</title>
        <authorList>
            <consortium name="The Broad Institute Genomics Platform"/>
            <consortium name="The Broad Institute Genome Sequencing Center for Infectious Disease"/>
            <person name="Wu L."/>
            <person name="Ma J."/>
        </authorList>
    </citation>
    <scope>NUCLEOTIDE SEQUENCE [LARGE SCALE GENOMIC DNA]</scope>
    <source>
        <strain evidence="13">CGMCC 1.15931</strain>
    </source>
</reference>
<dbReference type="SUPFAM" id="SSF52096">
    <property type="entry name" value="ClpP/crotonase"/>
    <property type="match status" value="1"/>
</dbReference>
<evidence type="ECO:0000256" key="3">
    <source>
        <dbReference type="ARBA" id="ARBA00022963"/>
    </source>
</evidence>
<accession>A0A6I3SRI9</accession>
<dbReference type="InterPro" id="IPR001753">
    <property type="entry name" value="Enoyl-CoA_hydra/iso"/>
</dbReference>
<dbReference type="Pfam" id="PF00378">
    <property type="entry name" value="ECH_1"/>
    <property type="match status" value="1"/>
</dbReference>
<evidence type="ECO:0000256" key="7">
    <source>
        <dbReference type="ARBA" id="ARBA00049556"/>
    </source>
</evidence>
<evidence type="ECO:0000313" key="13">
    <source>
        <dbReference type="Proteomes" id="UP000622638"/>
    </source>
</evidence>
<dbReference type="Proteomes" id="UP000622638">
    <property type="component" value="Unassembled WGS sequence"/>
</dbReference>
<reference evidence="10" key="4">
    <citation type="submission" date="2024-05" db="EMBL/GenBank/DDBJ databases">
        <authorList>
            <person name="Sun Q."/>
            <person name="Zhou Y."/>
        </authorList>
    </citation>
    <scope>NUCLEOTIDE SEQUENCE</scope>
    <source>
        <strain evidence="10">CGMCC 1.15931</strain>
    </source>
</reference>
<evidence type="ECO:0000256" key="5">
    <source>
        <dbReference type="ARBA" id="ARBA00023027"/>
    </source>
</evidence>
<dbReference type="PANTHER" id="PTHR48075:SF7">
    <property type="entry name" value="3-HYDROXYACYL-COA DEHYDROGENASE-RELATED"/>
    <property type="match status" value="1"/>
</dbReference>
<feature type="domain" description="3-hydroxyacyl-CoA dehydrogenase NAD binding" evidence="9">
    <location>
        <begin position="8"/>
        <end position="192"/>
    </location>
</feature>
<keyword evidence="5" id="KW-0520">NAD</keyword>
<dbReference type="AlphaFoldDB" id="A0A6I3SRI9"/>
<comment type="caution">
    <text evidence="11">The sequence shown here is derived from an EMBL/GenBank/DDBJ whole genome shotgun (WGS) entry which is preliminary data.</text>
</comment>
<dbReference type="Gene3D" id="1.10.1040.50">
    <property type="match status" value="1"/>
</dbReference>
<evidence type="ECO:0000256" key="2">
    <source>
        <dbReference type="ARBA" id="ARBA00022832"/>
    </source>
</evidence>